<evidence type="ECO:0000313" key="1">
    <source>
        <dbReference type="EMBL" id="VDP22308.1"/>
    </source>
</evidence>
<dbReference type="EMBL" id="UZAJ01042285">
    <property type="protein sequence ID" value="VDP22308.1"/>
    <property type="molecule type" value="Genomic_DNA"/>
</dbReference>
<evidence type="ECO:0000313" key="3">
    <source>
        <dbReference type="WBParaSite" id="OFLC_0001552601-mRNA-1"/>
    </source>
</evidence>
<accession>A0A183I703</accession>
<name>A0A183I703_9BILA</name>
<sequence length="78" mass="9095">MSERSLAIRKIPIRWTDRWVHNYQDFSPILGPSVHCLISLGVKGQSRWDNFHALGKVTSIISEVIKDIQYQMRTLLRS</sequence>
<dbReference type="AlphaFoldDB" id="A0A183I703"/>
<dbReference type="Proteomes" id="UP000267606">
    <property type="component" value="Unassembled WGS sequence"/>
</dbReference>
<reference evidence="3" key="1">
    <citation type="submission" date="2016-06" db="UniProtKB">
        <authorList>
            <consortium name="WormBaseParasite"/>
        </authorList>
    </citation>
    <scope>IDENTIFICATION</scope>
</reference>
<protein>
    <submittedName>
        <fullName evidence="3">Ovule protein</fullName>
    </submittedName>
</protein>
<reference evidence="1 2" key="2">
    <citation type="submission" date="2018-11" db="EMBL/GenBank/DDBJ databases">
        <authorList>
            <consortium name="Pathogen Informatics"/>
        </authorList>
    </citation>
    <scope>NUCLEOTIDE SEQUENCE [LARGE SCALE GENOMIC DNA]</scope>
</reference>
<evidence type="ECO:0000313" key="2">
    <source>
        <dbReference type="Proteomes" id="UP000267606"/>
    </source>
</evidence>
<gene>
    <name evidence="1" type="ORF">OFLC_LOCUS15515</name>
</gene>
<proteinExistence type="predicted"/>
<keyword evidence="2" id="KW-1185">Reference proteome</keyword>
<organism evidence="3">
    <name type="scientific">Onchocerca flexuosa</name>
    <dbReference type="NCBI Taxonomy" id="387005"/>
    <lineage>
        <taxon>Eukaryota</taxon>
        <taxon>Metazoa</taxon>
        <taxon>Ecdysozoa</taxon>
        <taxon>Nematoda</taxon>
        <taxon>Chromadorea</taxon>
        <taxon>Rhabditida</taxon>
        <taxon>Spirurina</taxon>
        <taxon>Spiruromorpha</taxon>
        <taxon>Filarioidea</taxon>
        <taxon>Onchocercidae</taxon>
        <taxon>Onchocerca</taxon>
    </lineage>
</organism>
<dbReference type="WBParaSite" id="OFLC_0001552601-mRNA-1">
    <property type="protein sequence ID" value="OFLC_0001552601-mRNA-1"/>
    <property type="gene ID" value="OFLC_0001552601"/>
</dbReference>